<gene>
    <name evidence="2" type="ORF">Dsin_012443</name>
</gene>
<dbReference type="SUPFAM" id="SSF56672">
    <property type="entry name" value="DNA/RNA polymerases"/>
    <property type="match status" value="1"/>
</dbReference>
<dbReference type="SUPFAM" id="SSF56219">
    <property type="entry name" value="DNase I-like"/>
    <property type="match status" value="1"/>
</dbReference>
<protein>
    <recommendedName>
        <fullName evidence="1">Reverse transcriptase domain-containing protein</fullName>
    </recommendedName>
</protein>
<sequence>METKICPKYKSFGHNVTTCPSLKHVEGRSNENCGTKMKQEWLKVNRGAALVNRGEARVVEGSIFSSSRGATASHDISLWHSKIKNIDGIPIVEVRKMLIDLKLSLVCLVETWVRIINKPSVIKSFLKNGTCLTTTIVIALEGFGLVGTQEFLKISFVYGSNDDRARRALWENMCANLSAGTPWIVLGNFNVARGAHDTIGSSSRQSAIMDEFEDCLQAAELDHLRFSGFFHTWCNKRSNYDCISKKSDRVVINDAWLAKEALEECQRLFDAHHTDNTLRLGVTNEEIRDICFSLHPNKASGLDGFNAHFFKKTWGIVVGDIINTVQEFFRTGHRLKELNTTILALVPKVPNPSRMMDFRPISCCNTLYKIIAKIIANRIKIILPNIISPPQSAFVARRRIGENILLVQELMRNYNKDDGAPKCSLKVDLMKAFDTVEWDFLLETLAAFPVPSKVINWIKACITTPKFSISINGELAGFFHSKRGLCQGDPMSPYLFVIAMEVLTKLLAKHIQDSTHYKYHWKCDKIKFSHLCFADDLIMLCHGSTPSATILKMSLDNFSSLSGLKANPAKSNIFLSSVPNDIRQQLINIFGYNVGSFPISLLCLLSKVQRNIEQKLCSFLWKGVDGNCQEAKVAWSDICLPKNEGGLGIKDLISWNKVLMI</sequence>
<dbReference type="EMBL" id="JANJYJ010000004">
    <property type="protein sequence ID" value="KAK3218473.1"/>
    <property type="molecule type" value="Genomic_DNA"/>
</dbReference>
<dbReference type="InterPro" id="IPR036691">
    <property type="entry name" value="Endo/exonu/phosph_ase_sf"/>
</dbReference>
<feature type="domain" description="Reverse transcriptase" evidence="1">
    <location>
        <begin position="327"/>
        <end position="594"/>
    </location>
</feature>
<dbReference type="PROSITE" id="PS50878">
    <property type="entry name" value="RT_POL"/>
    <property type="match status" value="1"/>
</dbReference>
<name>A0AAE0AI01_9ROSI</name>
<dbReference type="AlphaFoldDB" id="A0AAE0AI01"/>
<dbReference type="Proteomes" id="UP001281410">
    <property type="component" value="Unassembled WGS sequence"/>
</dbReference>
<evidence type="ECO:0000259" key="1">
    <source>
        <dbReference type="PROSITE" id="PS50878"/>
    </source>
</evidence>
<keyword evidence="3" id="KW-1185">Reference proteome</keyword>
<accession>A0AAE0AI01</accession>
<proteinExistence type="predicted"/>
<evidence type="ECO:0000313" key="2">
    <source>
        <dbReference type="EMBL" id="KAK3218473.1"/>
    </source>
</evidence>
<dbReference type="PANTHER" id="PTHR46890">
    <property type="entry name" value="NON-LTR RETROLELEMENT REVERSE TRANSCRIPTASE-LIKE PROTEIN-RELATED"/>
    <property type="match status" value="1"/>
</dbReference>
<dbReference type="InterPro" id="IPR043502">
    <property type="entry name" value="DNA/RNA_pol_sf"/>
</dbReference>
<dbReference type="InterPro" id="IPR052343">
    <property type="entry name" value="Retrotransposon-Effector_Assoc"/>
</dbReference>
<reference evidence="2" key="1">
    <citation type="journal article" date="2023" name="Plant J.">
        <title>Genome sequences and population genomics provide insights into the demographic history, inbreeding, and mutation load of two 'living fossil' tree species of Dipteronia.</title>
        <authorList>
            <person name="Feng Y."/>
            <person name="Comes H.P."/>
            <person name="Chen J."/>
            <person name="Zhu S."/>
            <person name="Lu R."/>
            <person name="Zhang X."/>
            <person name="Li P."/>
            <person name="Qiu J."/>
            <person name="Olsen K.M."/>
            <person name="Qiu Y."/>
        </authorList>
    </citation>
    <scope>NUCLEOTIDE SEQUENCE</scope>
    <source>
        <strain evidence="2">NBL</strain>
    </source>
</reference>
<dbReference type="Pfam" id="PF00078">
    <property type="entry name" value="RVT_1"/>
    <property type="match status" value="1"/>
</dbReference>
<evidence type="ECO:0000313" key="3">
    <source>
        <dbReference type="Proteomes" id="UP001281410"/>
    </source>
</evidence>
<comment type="caution">
    <text evidence="2">The sequence shown here is derived from an EMBL/GenBank/DDBJ whole genome shotgun (WGS) entry which is preliminary data.</text>
</comment>
<dbReference type="PANTHER" id="PTHR46890:SF48">
    <property type="entry name" value="RNA-DIRECTED DNA POLYMERASE"/>
    <property type="match status" value="1"/>
</dbReference>
<dbReference type="CDD" id="cd01650">
    <property type="entry name" value="RT_nLTR_like"/>
    <property type="match status" value="1"/>
</dbReference>
<dbReference type="Gene3D" id="3.60.10.10">
    <property type="entry name" value="Endonuclease/exonuclease/phosphatase"/>
    <property type="match status" value="1"/>
</dbReference>
<dbReference type="InterPro" id="IPR000477">
    <property type="entry name" value="RT_dom"/>
</dbReference>
<organism evidence="2 3">
    <name type="scientific">Dipteronia sinensis</name>
    <dbReference type="NCBI Taxonomy" id="43782"/>
    <lineage>
        <taxon>Eukaryota</taxon>
        <taxon>Viridiplantae</taxon>
        <taxon>Streptophyta</taxon>
        <taxon>Embryophyta</taxon>
        <taxon>Tracheophyta</taxon>
        <taxon>Spermatophyta</taxon>
        <taxon>Magnoliopsida</taxon>
        <taxon>eudicotyledons</taxon>
        <taxon>Gunneridae</taxon>
        <taxon>Pentapetalae</taxon>
        <taxon>rosids</taxon>
        <taxon>malvids</taxon>
        <taxon>Sapindales</taxon>
        <taxon>Sapindaceae</taxon>
        <taxon>Hippocastanoideae</taxon>
        <taxon>Acereae</taxon>
        <taxon>Dipteronia</taxon>
    </lineage>
</organism>